<evidence type="ECO:0000256" key="1">
    <source>
        <dbReference type="SAM" id="Phobius"/>
    </source>
</evidence>
<keyword evidence="3" id="KW-1185">Reference proteome</keyword>
<keyword evidence="1" id="KW-0812">Transmembrane</keyword>
<protein>
    <submittedName>
        <fullName evidence="2">Uncharacterized protein</fullName>
    </submittedName>
</protein>
<organism evidence="2 3">
    <name type="scientific">Nonomuraea guangzhouensis</name>
    <dbReference type="NCBI Taxonomy" id="1291555"/>
    <lineage>
        <taxon>Bacteria</taxon>
        <taxon>Bacillati</taxon>
        <taxon>Actinomycetota</taxon>
        <taxon>Actinomycetes</taxon>
        <taxon>Streptosporangiales</taxon>
        <taxon>Streptosporangiaceae</taxon>
        <taxon>Nonomuraea</taxon>
    </lineage>
</organism>
<dbReference type="EMBL" id="JBHUCM010000012">
    <property type="protein sequence ID" value="MFD1537918.1"/>
    <property type="molecule type" value="Genomic_DNA"/>
</dbReference>
<reference evidence="3" key="1">
    <citation type="journal article" date="2019" name="Int. J. Syst. Evol. Microbiol.">
        <title>The Global Catalogue of Microorganisms (GCM) 10K type strain sequencing project: providing services to taxonomists for standard genome sequencing and annotation.</title>
        <authorList>
            <consortium name="The Broad Institute Genomics Platform"/>
            <consortium name="The Broad Institute Genome Sequencing Center for Infectious Disease"/>
            <person name="Wu L."/>
            <person name="Ma J."/>
        </authorList>
    </citation>
    <scope>NUCLEOTIDE SEQUENCE [LARGE SCALE GENOMIC DNA]</scope>
    <source>
        <strain evidence="3">CGMCC 1.15399</strain>
    </source>
</reference>
<keyword evidence="1" id="KW-0472">Membrane</keyword>
<sequence length="300" mass="33812">MMRDGWGMWADHTPQPSLLQISNLTERLAMTSRRMVRLIALMAASVISLVEIIHFLADDPERFREVYGGAVQVAHPEQWLLASDASIDPISTRLEFWGDEYGGSKTEFLHGSVSMNALRFLGKSLPPNTKMTGMLQSFRGGRGADESVKMQARRELTNLPDNSFSTAIIELANPLDEWKLSTTFAGSIDTKTDTSFLFLSGLQEGMRKPIFWRPCAIYRSAECEQKSSLELYRRWVSRLSWLDGIGLAQLDLDINRLRDAAREGRAYGLLTNGYPKPRLLEMLDIPAVRTIRIVETRAIG</sequence>
<name>A0ABW4G5W8_9ACTN</name>
<evidence type="ECO:0000313" key="3">
    <source>
        <dbReference type="Proteomes" id="UP001597097"/>
    </source>
</evidence>
<keyword evidence="1" id="KW-1133">Transmembrane helix</keyword>
<accession>A0ABW4G5W8</accession>
<dbReference type="RefSeq" id="WP_219531010.1">
    <property type="nucleotide sequence ID" value="NZ_JAHKRM010000010.1"/>
</dbReference>
<proteinExistence type="predicted"/>
<comment type="caution">
    <text evidence="2">The sequence shown here is derived from an EMBL/GenBank/DDBJ whole genome shotgun (WGS) entry which is preliminary data.</text>
</comment>
<evidence type="ECO:0000313" key="2">
    <source>
        <dbReference type="EMBL" id="MFD1537918.1"/>
    </source>
</evidence>
<gene>
    <name evidence="2" type="ORF">ACFSJ0_12770</name>
</gene>
<feature type="transmembrane region" description="Helical" evidence="1">
    <location>
        <begin position="36"/>
        <end position="57"/>
    </location>
</feature>
<dbReference type="Proteomes" id="UP001597097">
    <property type="component" value="Unassembled WGS sequence"/>
</dbReference>